<dbReference type="PROSITE" id="PS51257">
    <property type="entry name" value="PROKAR_LIPOPROTEIN"/>
    <property type="match status" value="1"/>
</dbReference>
<evidence type="ECO:0000313" key="2">
    <source>
        <dbReference type="Proteomes" id="UP000808337"/>
    </source>
</evidence>
<evidence type="ECO:0008006" key="3">
    <source>
        <dbReference type="Google" id="ProtNLM"/>
    </source>
</evidence>
<evidence type="ECO:0000313" key="1">
    <source>
        <dbReference type="EMBL" id="MBK9983506.1"/>
    </source>
</evidence>
<name>A0A9D7SWF3_9BACT</name>
<dbReference type="Proteomes" id="UP000808337">
    <property type="component" value="Unassembled WGS sequence"/>
</dbReference>
<protein>
    <recommendedName>
        <fullName evidence="3">Lipoprotein</fullName>
    </recommendedName>
</protein>
<gene>
    <name evidence="1" type="ORF">IPP15_14155</name>
</gene>
<dbReference type="AlphaFoldDB" id="A0A9D7SWF3"/>
<reference evidence="1 2" key="1">
    <citation type="submission" date="2020-10" db="EMBL/GenBank/DDBJ databases">
        <title>Connecting structure to function with the recovery of over 1000 high-quality activated sludge metagenome-assembled genomes encoding full-length rRNA genes using long-read sequencing.</title>
        <authorList>
            <person name="Singleton C.M."/>
            <person name="Petriglieri F."/>
            <person name="Kristensen J.M."/>
            <person name="Kirkegaard R.H."/>
            <person name="Michaelsen T.Y."/>
            <person name="Andersen M.H."/>
            <person name="Karst S.M."/>
            <person name="Dueholm M.S."/>
            <person name="Nielsen P.H."/>
            <person name="Albertsen M."/>
        </authorList>
    </citation>
    <scope>NUCLEOTIDE SEQUENCE [LARGE SCALE GENOMIC DNA]</scope>
    <source>
        <strain evidence="1">Ribe_18-Q3-R11-54_MAXAC.273</strain>
    </source>
</reference>
<organism evidence="1 2">
    <name type="scientific">Candidatus Opimibacter skivensis</name>
    <dbReference type="NCBI Taxonomy" id="2982028"/>
    <lineage>
        <taxon>Bacteria</taxon>
        <taxon>Pseudomonadati</taxon>
        <taxon>Bacteroidota</taxon>
        <taxon>Saprospiria</taxon>
        <taxon>Saprospirales</taxon>
        <taxon>Saprospiraceae</taxon>
        <taxon>Candidatus Opimibacter</taxon>
    </lineage>
</organism>
<proteinExistence type="predicted"/>
<comment type="caution">
    <text evidence="1">The sequence shown here is derived from an EMBL/GenBank/DDBJ whole genome shotgun (WGS) entry which is preliminary data.</text>
</comment>
<accession>A0A9D7SWF3</accession>
<dbReference type="EMBL" id="JADKGY010000020">
    <property type="protein sequence ID" value="MBK9983506.1"/>
    <property type="molecule type" value="Genomic_DNA"/>
</dbReference>
<sequence length="144" mass="15975">MSALKSLIILSFGILLSCDPKNDPLKCQTDSVNNLDGVIYNGHITLCNAQGHPDLIYEIGICSLTVKADSIIFSVFSTNPNFHYYYSDTLAYQCDVYEGKSRVYNLHDFSTGSEMGTVLETDNDIHLIITDNQCPTSSFFEGNL</sequence>